<dbReference type="GO" id="GO:0030992">
    <property type="term" value="C:intraciliary transport particle B"/>
    <property type="evidence" value="ECO:0007669"/>
    <property type="project" value="InterPro"/>
</dbReference>
<keyword evidence="1" id="KW-0282">Flagellum</keyword>
<keyword evidence="1" id="KW-0969">Cilium</keyword>
<organism evidence="1 4">
    <name type="scientific">Stichopus japonicus</name>
    <name type="common">Sea cucumber</name>
    <dbReference type="NCBI Taxonomy" id="307972"/>
    <lineage>
        <taxon>Eukaryota</taxon>
        <taxon>Metazoa</taxon>
        <taxon>Echinodermata</taxon>
        <taxon>Eleutherozoa</taxon>
        <taxon>Echinozoa</taxon>
        <taxon>Holothuroidea</taxon>
        <taxon>Aspidochirotacea</taxon>
        <taxon>Aspidochirotida</taxon>
        <taxon>Stichopodidae</taxon>
        <taxon>Apostichopus</taxon>
    </lineage>
</organism>
<dbReference type="GO" id="GO:0042073">
    <property type="term" value="P:intraciliary transport"/>
    <property type="evidence" value="ECO:0007669"/>
    <property type="project" value="InterPro"/>
</dbReference>
<evidence type="ECO:0000313" key="1">
    <source>
        <dbReference type="EMBL" id="PIK36239.1"/>
    </source>
</evidence>
<dbReference type="AlphaFoldDB" id="A0A2G8JKK2"/>
<dbReference type="OrthoDB" id="271080at2759"/>
<accession>A0A2G8JKK2</accession>
<dbReference type="STRING" id="307972.A0A2G8JKK2"/>
<dbReference type="EMBL" id="MRZV01001711">
    <property type="protein sequence ID" value="PIK36239.1"/>
    <property type="molecule type" value="Genomic_DNA"/>
</dbReference>
<dbReference type="Gene3D" id="2.60.120.260">
    <property type="entry name" value="Galactose-binding domain-like"/>
    <property type="match status" value="1"/>
</dbReference>
<dbReference type="PANTHER" id="PTHR33906:SF1">
    <property type="entry name" value="INTRAFLAGELLAR TRANSPORT PROTEIN 25 HOMOLOG"/>
    <property type="match status" value="1"/>
</dbReference>
<dbReference type="EMBL" id="MRZV01001082">
    <property type="protein sequence ID" value="PIK40808.1"/>
    <property type="molecule type" value="Genomic_DNA"/>
</dbReference>
<reference evidence="3" key="2">
    <citation type="submission" date="2018-05" db="EMBL/GenBank/DDBJ databases">
        <title>Identification and characterization of HSP10/20/60/90 in sea cucumber.</title>
        <authorList>
            <person name="Gao L."/>
            <person name="He C."/>
        </authorList>
    </citation>
    <scope>NUCLEOTIDE SEQUENCE</scope>
</reference>
<name>A0A2G8JKK2_STIJA</name>
<protein>
    <submittedName>
        <fullName evidence="3">Heat shock protein Beta 11.2</fullName>
    </submittedName>
    <submittedName>
        <fullName evidence="1">Putative intraflagellar transport protein</fullName>
    </submittedName>
</protein>
<dbReference type="InterPro" id="IPR033558">
    <property type="entry name" value="IFT25"/>
</dbReference>
<keyword evidence="1" id="KW-0966">Cell projection</keyword>
<proteinExistence type="evidence at transcript level"/>
<dbReference type="GO" id="GO:0005813">
    <property type="term" value="C:centrosome"/>
    <property type="evidence" value="ECO:0007669"/>
    <property type="project" value="TreeGrafter"/>
</dbReference>
<gene>
    <name evidence="2" type="ORF">BSL78_22346</name>
    <name evidence="1" type="ORF">BSL78_26927</name>
</gene>
<dbReference type="PANTHER" id="PTHR33906">
    <property type="entry name" value="INTRAFLAGELLAR TRANSPORT PROTEIN 25 HOMOLOG"/>
    <property type="match status" value="1"/>
</dbReference>
<dbReference type="Proteomes" id="UP000230750">
    <property type="component" value="Unassembled WGS sequence"/>
</dbReference>
<keyword evidence="3" id="KW-0346">Stress response</keyword>
<evidence type="ECO:0000313" key="4">
    <source>
        <dbReference type="Proteomes" id="UP000230750"/>
    </source>
</evidence>
<dbReference type="SUPFAM" id="SSF49785">
    <property type="entry name" value="Galactose-binding domain-like"/>
    <property type="match status" value="1"/>
</dbReference>
<dbReference type="EMBL" id="MH323423">
    <property type="protein sequence ID" value="QCY50081.1"/>
    <property type="molecule type" value="mRNA"/>
</dbReference>
<keyword evidence="4" id="KW-1185">Reference proteome</keyword>
<dbReference type="GO" id="GO:0005929">
    <property type="term" value="C:cilium"/>
    <property type="evidence" value="ECO:0007669"/>
    <property type="project" value="TreeGrafter"/>
</dbReference>
<evidence type="ECO:0000313" key="2">
    <source>
        <dbReference type="EMBL" id="PIK40808.1"/>
    </source>
</evidence>
<sequence length="137" mass="15106">MDVATAESGAQILLATSSDSGNPPENMIDGRLDTFWASTGLYPQEFILSFTTLVNLKTIKVNSFQVKGLKIERSVQQEPTDFETLKDAELSPSDASLQTEEYKVDSSTAKHLRFIITSGYDHFFSVHRLSVEGSPVS</sequence>
<dbReference type="InterPro" id="IPR008979">
    <property type="entry name" value="Galactose-bd-like_sf"/>
</dbReference>
<evidence type="ECO:0000313" key="3">
    <source>
        <dbReference type="EMBL" id="QCY50081.1"/>
    </source>
</evidence>
<reference evidence="1 4" key="1">
    <citation type="journal article" date="2017" name="PLoS Biol.">
        <title>The sea cucumber genome provides insights into morphological evolution and visceral regeneration.</title>
        <authorList>
            <person name="Zhang X."/>
            <person name="Sun L."/>
            <person name="Yuan J."/>
            <person name="Sun Y."/>
            <person name="Gao Y."/>
            <person name="Zhang L."/>
            <person name="Li S."/>
            <person name="Dai H."/>
            <person name="Hamel J.F."/>
            <person name="Liu C."/>
            <person name="Yu Y."/>
            <person name="Liu S."/>
            <person name="Lin W."/>
            <person name="Guo K."/>
            <person name="Jin S."/>
            <person name="Xu P."/>
            <person name="Storey K.B."/>
            <person name="Huan P."/>
            <person name="Zhang T."/>
            <person name="Zhou Y."/>
            <person name="Zhang J."/>
            <person name="Lin C."/>
            <person name="Li X."/>
            <person name="Xing L."/>
            <person name="Huo D."/>
            <person name="Sun M."/>
            <person name="Wang L."/>
            <person name="Mercier A."/>
            <person name="Li F."/>
            <person name="Yang H."/>
            <person name="Xiang J."/>
        </authorList>
    </citation>
    <scope>NUCLEOTIDE SEQUENCE [LARGE SCALE GENOMIC DNA]</scope>
    <source>
        <strain evidence="1">Shaxun</strain>
        <tissue evidence="1">Muscle</tissue>
    </source>
</reference>